<accession>A0A182WD08</accession>
<evidence type="ECO:0000313" key="1">
    <source>
        <dbReference type="EnsemblMetazoa" id="AMIN008245-PA"/>
    </source>
</evidence>
<dbReference type="VEuPathDB" id="VectorBase:AMIN008245"/>
<dbReference type="Proteomes" id="UP000075920">
    <property type="component" value="Unassembled WGS sequence"/>
</dbReference>
<proteinExistence type="predicted"/>
<reference evidence="1" key="2">
    <citation type="submission" date="2020-05" db="UniProtKB">
        <authorList>
            <consortium name="EnsemblMetazoa"/>
        </authorList>
    </citation>
    <scope>IDENTIFICATION</scope>
    <source>
        <strain evidence="1">MINIMUS1</strain>
    </source>
</reference>
<dbReference type="AlphaFoldDB" id="A0A182WD08"/>
<sequence length="89" mass="10152">EFHCVKNYACECLSRDRKELFYCVVNSIRANQCTECGLQPRELVPYGSCPNFASQTVKKAVGTNNCRWSVDTVDREVLCYSVKFTNNSN</sequence>
<keyword evidence="2" id="KW-1185">Reference proteome</keyword>
<name>A0A182WD08_9DIPT</name>
<dbReference type="EnsemblMetazoa" id="AMIN008245-RA">
    <property type="protein sequence ID" value="AMIN008245-PA"/>
    <property type="gene ID" value="AMIN008245"/>
</dbReference>
<organism evidence="1 2">
    <name type="scientific">Anopheles minimus</name>
    <dbReference type="NCBI Taxonomy" id="112268"/>
    <lineage>
        <taxon>Eukaryota</taxon>
        <taxon>Metazoa</taxon>
        <taxon>Ecdysozoa</taxon>
        <taxon>Arthropoda</taxon>
        <taxon>Hexapoda</taxon>
        <taxon>Insecta</taxon>
        <taxon>Pterygota</taxon>
        <taxon>Neoptera</taxon>
        <taxon>Endopterygota</taxon>
        <taxon>Diptera</taxon>
        <taxon>Nematocera</taxon>
        <taxon>Culicoidea</taxon>
        <taxon>Culicidae</taxon>
        <taxon>Anophelinae</taxon>
        <taxon>Anopheles</taxon>
    </lineage>
</organism>
<protein>
    <submittedName>
        <fullName evidence="1">Uncharacterized protein</fullName>
    </submittedName>
</protein>
<evidence type="ECO:0000313" key="2">
    <source>
        <dbReference type="Proteomes" id="UP000075920"/>
    </source>
</evidence>
<reference evidence="2" key="1">
    <citation type="submission" date="2013-03" db="EMBL/GenBank/DDBJ databases">
        <title>The Genome Sequence of Anopheles minimus MINIMUS1.</title>
        <authorList>
            <consortium name="The Broad Institute Genomics Platform"/>
            <person name="Neafsey D.E."/>
            <person name="Walton C."/>
            <person name="Walker B."/>
            <person name="Young S.K."/>
            <person name="Zeng Q."/>
            <person name="Gargeya S."/>
            <person name="Fitzgerald M."/>
            <person name="Haas B."/>
            <person name="Abouelleil A."/>
            <person name="Allen A.W."/>
            <person name="Alvarado L."/>
            <person name="Arachchi H.M."/>
            <person name="Berlin A.M."/>
            <person name="Chapman S.B."/>
            <person name="Gainer-Dewar J."/>
            <person name="Goldberg J."/>
            <person name="Griggs A."/>
            <person name="Gujja S."/>
            <person name="Hansen M."/>
            <person name="Howarth C."/>
            <person name="Imamovic A."/>
            <person name="Ireland A."/>
            <person name="Larimer J."/>
            <person name="McCowan C."/>
            <person name="Murphy C."/>
            <person name="Pearson M."/>
            <person name="Poon T.W."/>
            <person name="Priest M."/>
            <person name="Roberts A."/>
            <person name="Saif S."/>
            <person name="Shea T."/>
            <person name="Sisk P."/>
            <person name="Sykes S."/>
            <person name="Wortman J."/>
            <person name="Nusbaum C."/>
            <person name="Birren B."/>
        </authorList>
    </citation>
    <scope>NUCLEOTIDE SEQUENCE [LARGE SCALE GENOMIC DNA]</scope>
    <source>
        <strain evidence="2">MINIMUS1</strain>
    </source>
</reference>